<reference evidence="5" key="2">
    <citation type="submission" date="2010-05" db="EMBL/GenBank/DDBJ databases">
        <title>The Genome Sequence of Magnaporthe poae strain ATCC 64411.</title>
        <authorList>
            <consortium name="The Broad Institute Genome Sequencing Platform"/>
            <consortium name="Broad Institute Genome Sequencing Center for Infectious Disease"/>
            <person name="Ma L.-J."/>
            <person name="Dead R."/>
            <person name="Young S."/>
            <person name="Zeng Q."/>
            <person name="Koehrsen M."/>
            <person name="Alvarado L."/>
            <person name="Berlin A."/>
            <person name="Chapman S.B."/>
            <person name="Chen Z."/>
            <person name="Freedman E."/>
            <person name="Gellesch M."/>
            <person name="Goldberg J."/>
            <person name="Griggs A."/>
            <person name="Gujja S."/>
            <person name="Heilman E.R."/>
            <person name="Heiman D."/>
            <person name="Hepburn T."/>
            <person name="Howarth C."/>
            <person name="Jen D."/>
            <person name="Larson L."/>
            <person name="Mehta T."/>
            <person name="Neiman D."/>
            <person name="Pearson M."/>
            <person name="Roberts A."/>
            <person name="Saif S."/>
            <person name="Shea T."/>
            <person name="Shenoy N."/>
            <person name="Sisk P."/>
            <person name="Stolte C."/>
            <person name="Sykes S."/>
            <person name="Walk T."/>
            <person name="White J."/>
            <person name="Yandava C."/>
            <person name="Haas B."/>
            <person name="Nusbaum C."/>
            <person name="Birren B."/>
        </authorList>
    </citation>
    <scope>NUCLEOTIDE SEQUENCE</scope>
    <source>
        <strain evidence="5">ATCC 64411</strain>
    </source>
</reference>
<dbReference type="Gene3D" id="3.40.50.300">
    <property type="entry name" value="P-loop containing nucleotide triphosphate hydrolases"/>
    <property type="match status" value="1"/>
</dbReference>
<keyword evidence="7" id="KW-1185">Reference proteome</keyword>
<dbReference type="Gene3D" id="3.30.460.10">
    <property type="entry name" value="Beta Polymerase, domain 2"/>
    <property type="match status" value="1"/>
</dbReference>
<dbReference type="eggNOG" id="KOG4177">
    <property type="taxonomic scope" value="Eukaryota"/>
</dbReference>
<dbReference type="InterPro" id="IPR056884">
    <property type="entry name" value="NPHP3-like_N"/>
</dbReference>
<organism evidence="6 7">
    <name type="scientific">Magnaporthiopsis poae (strain ATCC 64411 / 73-15)</name>
    <name type="common">Kentucky bluegrass fungus</name>
    <name type="synonym">Magnaporthe poae</name>
    <dbReference type="NCBI Taxonomy" id="644358"/>
    <lineage>
        <taxon>Eukaryota</taxon>
        <taxon>Fungi</taxon>
        <taxon>Dikarya</taxon>
        <taxon>Ascomycota</taxon>
        <taxon>Pezizomycotina</taxon>
        <taxon>Sordariomycetes</taxon>
        <taxon>Sordariomycetidae</taxon>
        <taxon>Magnaporthales</taxon>
        <taxon>Magnaporthaceae</taxon>
        <taxon>Magnaporthiopsis</taxon>
    </lineage>
</organism>
<dbReference type="Proteomes" id="UP000011715">
    <property type="component" value="Unassembled WGS sequence"/>
</dbReference>
<dbReference type="STRING" id="644358.A0A0C4EFV6"/>
<feature type="domain" description="Nephrocystin 3-like N-terminal" evidence="4">
    <location>
        <begin position="315"/>
        <end position="467"/>
    </location>
</feature>
<sequence length="863" mass="98181">MRDVFQEMHDLVGLRIVPRNELARERAQKLIDKFQMEKESVHISPDRKVGEYWDVRFGAYESRNHRLVAWNHHLLAPYYGVMFEVQITTWAKTIYNILAHPLLYKAIYGGLSKPIEGMVDSIGGMASTLETQLSVLRAAVTQMFEERAAVAASAPNADLDEIKNAKEAALAELEKLDEGVRRGIECAFSGVIDSLETQAPNGTSMPHYLKTKAVEQCQVLDGEWEENRNRQEFEKTLDHKKRLARQESASAQEHEESPRRQEAQRAQERQALPRGWGRSTDEDRSKTRRLELCDKLQNICCYQQGKDRNPEPAPGTCKWFTSHTDFRVWLGSDTSSLLWISAAADCGKSVLAKYLVDEKLMPEDPGSRVICYFFFGDEFEGQKSAEAALCCILHQIFTQSPQLLTAEILGRLERHGSRAFGSFRDLWAVLVDVSQHAREIVCVLDGLDRCERAGLSRITKAFRDFYGPSNPNHGSATGRIDTELDTRLKFLLTSRPEAYLQKEVVFFRGTNGNRYPFFYVSAENKREADQIRREIDIVIDITAKDIAEEQLLDPEQTKILVQELTRVPNRTYFWLHLMHEQLQTWAGGMTPDALRDTLRKIPERASEAYNKMLSGSPAHADTKRLLHILVAAKRPLSLKEIAVAWAVDCNTLQDENWLENHSPPFPGEAIRPASEGQTQLAIRRLCGPAVMIIDNKVYFLHETVKQFLTKDDQHKHDSGPVSLAGDASEGSLNRPWGSCLRLTDSHDLLGTICVKYLGSHDFSACRMTDLPRIRSTHALFDYSARNWRRHGDSVHRIEYMSAVMKKGDDDFWMHPDMELCSRLAAIAQIITREVTKAIDARLLPLSKYRSRPTGVYKRPPAPM</sequence>
<reference evidence="6" key="5">
    <citation type="submission" date="2015-06" db="UniProtKB">
        <authorList>
            <consortium name="EnsemblFungi"/>
        </authorList>
    </citation>
    <scope>IDENTIFICATION</scope>
    <source>
        <strain evidence="6">ATCC 64411</strain>
    </source>
</reference>
<dbReference type="EMBL" id="ADBL01002877">
    <property type="status" value="NOT_ANNOTATED_CDS"/>
    <property type="molecule type" value="Genomic_DNA"/>
</dbReference>
<feature type="region of interest" description="Disordered" evidence="2">
    <location>
        <begin position="230"/>
        <end position="283"/>
    </location>
</feature>
<reference evidence="5" key="3">
    <citation type="submission" date="2011-03" db="EMBL/GenBank/DDBJ databases">
        <title>Annotation of Magnaporthe poae ATCC 64411.</title>
        <authorList>
            <person name="Ma L.-J."/>
            <person name="Dead R."/>
            <person name="Young S.K."/>
            <person name="Zeng Q."/>
            <person name="Gargeya S."/>
            <person name="Fitzgerald M."/>
            <person name="Haas B."/>
            <person name="Abouelleil A."/>
            <person name="Alvarado L."/>
            <person name="Arachchi H.M."/>
            <person name="Berlin A."/>
            <person name="Brown A."/>
            <person name="Chapman S.B."/>
            <person name="Chen Z."/>
            <person name="Dunbar C."/>
            <person name="Freedman E."/>
            <person name="Gearin G."/>
            <person name="Gellesch M."/>
            <person name="Goldberg J."/>
            <person name="Griggs A."/>
            <person name="Gujja S."/>
            <person name="Heiman D."/>
            <person name="Howarth C."/>
            <person name="Larson L."/>
            <person name="Lui A."/>
            <person name="MacDonald P.J.P."/>
            <person name="Mehta T."/>
            <person name="Montmayeur A."/>
            <person name="Murphy C."/>
            <person name="Neiman D."/>
            <person name="Pearson M."/>
            <person name="Priest M."/>
            <person name="Roberts A."/>
            <person name="Saif S."/>
            <person name="Shea T."/>
            <person name="Shenoy N."/>
            <person name="Sisk P."/>
            <person name="Stolte C."/>
            <person name="Sykes S."/>
            <person name="Yandava C."/>
            <person name="Wortman J."/>
            <person name="Nusbaum C."/>
            <person name="Birren B."/>
        </authorList>
    </citation>
    <scope>NUCLEOTIDE SEQUENCE</scope>
    <source>
        <strain evidence="5">ATCC 64411</strain>
    </source>
</reference>
<dbReference type="AlphaFoldDB" id="A0A0C4EFV6"/>
<feature type="domain" description="GPI inositol-deacylase winged helix" evidence="3">
    <location>
        <begin position="609"/>
        <end position="713"/>
    </location>
</feature>
<dbReference type="InterPro" id="IPR054471">
    <property type="entry name" value="GPIID_WHD"/>
</dbReference>
<evidence type="ECO:0000313" key="5">
    <source>
        <dbReference type="EMBL" id="KLU92677.1"/>
    </source>
</evidence>
<evidence type="ECO:0000313" key="6">
    <source>
        <dbReference type="EnsemblFungi" id="MAPG_11665T0"/>
    </source>
</evidence>
<dbReference type="Pfam" id="PF24883">
    <property type="entry name" value="NPHP3_N"/>
    <property type="match status" value="1"/>
</dbReference>
<dbReference type="EMBL" id="GL876984">
    <property type="protein sequence ID" value="KLU92677.1"/>
    <property type="molecule type" value="Genomic_DNA"/>
</dbReference>
<feature type="compositionally biased region" description="Basic and acidic residues" evidence="2">
    <location>
        <begin position="252"/>
        <end position="268"/>
    </location>
</feature>
<name>A0A0C4EFV6_MAGP6</name>
<dbReference type="EnsemblFungi" id="MAPG_11665T0">
    <property type="protein sequence ID" value="MAPG_11665T0"/>
    <property type="gene ID" value="MAPG_11665"/>
</dbReference>
<accession>A0A0C4EFV6</accession>
<evidence type="ECO:0000313" key="7">
    <source>
        <dbReference type="Proteomes" id="UP000011715"/>
    </source>
</evidence>
<evidence type="ECO:0000259" key="4">
    <source>
        <dbReference type="Pfam" id="PF24883"/>
    </source>
</evidence>
<dbReference type="SUPFAM" id="SSF81301">
    <property type="entry name" value="Nucleotidyltransferase"/>
    <property type="match status" value="1"/>
</dbReference>
<reference evidence="6" key="4">
    <citation type="journal article" date="2015" name="G3 (Bethesda)">
        <title>Genome sequences of three phytopathogenic species of the Magnaporthaceae family of fungi.</title>
        <authorList>
            <person name="Okagaki L.H."/>
            <person name="Nunes C.C."/>
            <person name="Sailsbery J."/>
            <person name="Clay B."/>
            <person name="Brown D."/>
            <person name="John T."/>
            <person name="Oh Y."/>
            <person name="Young N."/>
            <person name="Fitzgerald M."/>
            <person name="Haas B.J."/>
            <person name="Zeng Q."/>
            <person name="Young S."/>
            <person name="Adiconis X."/>
            <person name="Fan L."/>
            <person name="Levin J.Z."/>
            <person name="Mitchell T.K."/>
            <person name="Okubara P.A."/>
            <person name="Farman M.L."/>
            <person name="Kohn L.M."/>
            <person name="Birren B."/>
            <person name="Ma L.-J."/>
            <person name="Dean R.A."/>
        </authorList>
    </citation>
    <scope>NUCLEOTIDE SEQUENCE</scope>
    <source>
        <strain evidence="6">ATCC 64411 / 73-15</strain>
    </source>
</reference>
<evidence type="ECO:0000256" key="1">
    <source>
        <dbReference type="ARBA" id="ARBA00022737"/>
    </source>
</evidence>
<dbReference type="PANTHER" id="PTHR10039">
    <property type="entry name" value="AMELOGENIN"/>
    <property type="match status" value="1"/>
</dbReference>
<dbReference type="InterPro" id="IPR027417">
    <property type="entry name" value="P-loop_NTPase"/>
</dbReference>
<dbReference type="OrthoDB" id="20872at2759"/>
<keyword evidence="1" id="KW-0677">Repeat</keyword>
<gene>
    <name evidence="5" type="ORF">MAPG_11665</name>
</gene>
<dbReference type="InterPro" id="IPR043519">
    <property type="entry name" value="NT_sf"/>
</dbReference>
<dbReference type="VEuPathDB" id="FungiDB:MAPG_11665"/>
<dbReference type="Pfam" id="PF22939">
    <property type="entry name" value="WHD_GPIID"/>
    <property type="match status" value="1"/>
</dbReference>
<evidence type="ECO:0000259" key="3">
    <source>
        <dbReference type="Pfam" id="PF22939"/>
    </source>
</evidence>
<protein>
    <submittedName>
        <fullName evidence="5 6">Uncharacterized protein</fullName>
    </submittedName>
</protein>
<reference evidence="7" key="1">
    <citation type="submission" date="2010-05" db="EMBL/GenBank/DDBJ databases">
        <title>The genome sequence of Magnaporthe poae strain ATCC 64411.</title>
        <authorList>
            <person name="Ma L.-J."/>
            <person name="Dead R."/>
            <person name="Young S."/>
            <person name="Zeng Q."/>
            <person name="Koehrsen M."/>
            <person name="Alvarado L."/>
            <person name="Berlin A."/>
            <person name="Chapman S.B."/>
            <person name="Chen Z."/>
            <person name="Freedman E."/>
            <person name="Gellesch M."/>
            <person name="Goldberg J."/>
            <person name="Griggs A."/>
            <person name="Gujja S."/>
            <person name="Heilman E.R."/>
            <person name="Heiman D."/>
            <person name="Hepburn T."/>
            <person name="Howarth C."/>
            <person name="Jen D."/>
            <person name="Larson L."/>
            <person name="Mehta T."/>
            <person name="Neiman D."/>
            <person name="Pearson M."/>
            <person name="Roberts A."/>
            <person name="Saif S."/>
            <person name="Shea T."/>
            <person name="Shenoy N."/>
            <person name="Sisk P."/>
            <person name="Stolte C."/>
            <person name="Sykes S."/>
            <person name="Walk T."/>
            <person name="White J."/>
            <person name="Yandava C."/>
            <person name="Haas B."/>
            <person name="Nusbaum C."/>
            <person name="Birren B."/>
        </authorList>
    </citation>
    <scope>NUCLEOTIDE SEQUENCE [LARGE SCALE GENOMIC DNA]</scope>
    <source>
        <strain evidence="7">ATCC 64411 / 73-15</strain>
    </source>
</reference>
<proteinExistence type="predicted"/>
<evidence type="ECO:0000256" key="2">
    <source>
        <dbReference type="SAM" id="MobiDB-lite"/>
    </source>
</evidence>